<dbReference type="VEuPathDB" id="FungiDB:yc1106_06321"/>
<gene>
    <name evidence="8" type="ORF">yc1106_06321</name>
</gene>
<feature type="compositionally biased region" description="Basic residues" evidence="7">
    <location>
        <begin position="267"/>
        <end position="276"/>
    </location>
</feature>
<feature type="region of interest" description="Disordered" evidence="7">
    <location>
        <begin position="150"/>
        <end position="233"/>
    </location>
</feature>
<dbReference type="EMBL" id="CP089277">
    <property type="protein sequence ID" value="USP79047.1"/>
    <property type="molecule type" value="Genomic_DNA"/>
</dbReference>
<feature type="compositionally biased region" description="Low complexity" evidence="7">
    <location>
        <begin position="257"/>
        <end position="266"/>
    </location>
</feature>
<dbReference type="GO" id="GO:0006364">
    <property type="term" value="P:rRNA processing"/>
    <property type="evidence" value="ECO:0007669"/>
    <property type="project" value="UniProtKB-UniRule"/>
</dbReference>
<dbReference type="AlphaFoldDB" id="A0A9Q8Z9N2"/>
<accession>A0A9Q8Z9N2</accession>
<feature type="region of interest" description="Disordered" evidence="7">
    <location>
        <begin position="257"/>
        <end position="276"/>
    </location>
</feature>
<dbReference type="Proteomes" id="UP001056012">
    <property type="component" value="Chromosome 4"/>
</dbReference>
<feature type="compositionally biased region" description="Basic and acidic residues" evidence="7">
    <location>
        <begin position="201"/>
        <end position="211"/>
    </location>
</feature>
<dbReference type="InterPro" id="IPR007144">
    <property type="entry name" value="SSU_processome_Utp11"/>
</dbReference>
<reference evidence="8" key="1">
    <citation type="submission" date="2021-12" db="EMBL/GenBank/DDBJ databases">
        <title>Curvularia clavata genome.</title>
        <authorList>
            <person name="Cao Y."/>
        </authorList>
    </citation>
    <scope>NUCLEOTIDE SEQUENCE</scope>
    <source>
        <strain evidence="8">Yc1106</strain>
    </source>
</reference>
<dbReference type="GO" id="GO:0032040">
    <property type="term" value="C:small-subunit processome"/>
    <property type="evidence" value="ECO:0007669"/>
    <property type="project" value="UniProtKB-UniRule"/>
</dbReference>
<evidence type="ECO:0000256" key="4">
    <source>
        <dbReference type="ARBA" id="ARBA00022552"/>
    </source>
</evidence>
<feature type="region of interest" description="Disordered" evidence="7">
    <location>
        <begin position="1"/>
        <end position="22"/>
    </location>
</feature>
<organism evidence="8 9">
    <name type="scientific">Curvularia clavata</name>
    <dbReference type="NCBI Taxonomy" id="95742"/>
    <lineage>
        <taxon>Eukaryota</taxon>
        <taxon>Fungi</taxon>
        <taxon>Dikarya</taxon>
        <taxon>Ascomycota</taxon>
        <taxon>Pezizomycotina</taxon>
        <taxon>Dothideomycetes</taxon>
        <taxon>Pleosporomycetidae</taxon>
        <taxon>Pleosporales</taxon>
        <taxon>Pleosporineae</taxon>
        <taxon>Pleosporaceae</taxon>
        <taxon>Curvularia</taxon>
    </lineage>
</organism>
<evidence type="ECO:0000256" key="6">
    <source>
        <dbReference type="PIRNR" id="PIRNR015952"/>
    </source>
</evidence>
<comment type="function">
    <text evidence="1 6">Involved in nucleolar processing of pre-18S ribosomal RNA.</text>
</comment>
<dbReference type="PANTHER" id="PTHR12838">
    <property type="entry name" value="U3 SMALL NUCLEOLAR RNA-ASSOCIATED PROTEIN 11"/>
    <property type="match status" value="1"/>
</dbReference>
<keyword evidence="4 6" id="KW-0698">rRNA processing</keyword>
<evidence type="ECO:0000256" key="1">
    <source>
        <dbReference type="ARBA" id="ARBA00004099"/>
    </source>
</evidence>
<evidence type="ECO:0000313" key="8">
    <source>
        <dbReference type="EMBL" id="USP79047.1"/>
    </source>
</evidence>
<feature type="compositionally biased region" description="Acidic residues" evidence="7">
    <location>
        <begin position="180"/>
        <end position="191"/>
    </location>
</feature>
<keyword evidence="5 6" id="KW-0539">Nucleus</keyword>
<dbReference type="PANTHER" id="PTHR12838:SF0">
    <property type="entry name" value="U3 SMALL NUCLEOLAR RNA-ASSOCIATED PROTEIN 11-RELATED"/>
    <property type="match status" value="1"/>
</dbReference>
<sequence>MSSMRNAVQRRNHKERAQPLEREKWGLLEKRKDYKLRAADHREKKAKLKILSQKARDRNPDEFSFKMMSTQVDKQGRRLADRGNKALSVDVVKLLKTQDAGYIRTMLQVTRKEIEELERKLVMEEQGEVRVIKDGDRARQGKHRVFVENEREQEEFDPDAWFGRGEQIPRRAESPAFGDLQEDSSEDEEEVTQQPKTLSKKQMEAEEQARREARKFRKDRERAQERSASKLQALKKRERELMAAEEELELQRAKMNNTVGGVNKNGVKFKVRERKR</sequence>
<dbReference type="OrthoDB" id="29058at2759"/>
<comment type="subunit">
    <text evidence="6">Component of the ribosomal small subunit (SSU) processome.</text>
</comment>
<feature type="compositionally biased region" description="Basic and acidic residues" evidence="7">
    <location>
        <begin position="218"/>
        <end position="228"/>
    </location>
</feature>
<name>A0A9Q8Z9N2_CURCL</name>
<evidence type="ECO:0000256" key="2">
    <source>
        <dbReference type="ARBA" id="ARBA00004604"/>
    </source>
</evidence>
<proteinExistence type="inferred from homology"/>
<dbReference type="PIRSF" id="PIRSF015952">
    <property type="entry name" value="U3snoRNP11"/>
    <property type="match status" value="1"/>
</dbReference>
<evidence type="ECO:0000313" key="9">
    <source>
        <dbReference type="Proteomes" id="UP001056012"/>
    </source>
</evidence>
<comment type="subcellular location">
    <subcellularLocation>
        <location evidence="2 6">Nucleus</location>
        <location evidence="2 6">Nucleolus</location>
    </subcellularLocation>
</comment>
<evidence type="ECO:0000256" key="5">
    <source>
        <dbReference type="ARBA" id="ARBA00023242"/>
    </source>
</evidence>
<keyword evidence="9" id="KW-1185">Reference proteome</keyword>
<evidence type="ECO:0000256" key="3">
    <source>
        <dbReference type="ARBA" id="ARBA00008105"/>
    </source>
</evidence>
<evidence type="ECO:0000256" key="7">
    <source>
        <dbReference type="SAM" id="MobiDB-lite"/>
    </source>
</evidence>
<dbReference type="Pfam" id="PF03998">
    <property type="entry name" value="Utp11"/>
    <property type="match status" value="1"/>
</dbReference>
<comment type="similarity">
    <text evidence="3 6">Belongs to the UTP11 family.</text>
</comment>
<protein>
    <recommendedName>
        <fullName evidence="6">U3 small nucleolar RNA-associated protein 11</fullName>
        <shortName evidence="6">U3 snoRNA-associated protein 11</shortName>
    </recommendedName>
</protein>